<gene>
    <name evidence="1" type="ORF">TCNE_LOCUS5949</name>
</gene>
<reference evidence="1 2" key="2">
    <citation type="submission" date="2018-11" db="EMBL/GenBank/DDBJ databases">
        <authorList>
            <consortium name="Pathogen Informatics"/>
        </authorList>
    </citation>
    <scope>NUCLEOTIDE SEQUENCE [LARGE SCALE GENOMIC DNA]</scope>
</reference>
<dbReference type="WBParaSite" id="TCNE_0000594901-mRNA-1">
    <property type="protein sequence ID" value="TCNE_0000594901-mRNA-1"/>
    <property type="gene ID" value="TCNE_0000594901"/>
</dbReference>
<accession>A0A183UBS9</accession>
<reference evidence="3" key="1">
    <citation type="submission" date="2016-06" db="UniProtKB">
        <authorList>
            <consortium name="WormBaseParasite"/>
        </authorList>
    </citation>
    <scope>IDENTIFICATION</scope>
</reference>
<name>A0A183UBS9_TOXCA</name>
<evidence type="ECO:0000313" key="1">
    <source>
        <dbReference type="EMBL" id="VDM37210.1"/>
    </source>
</evidence>
<proteinExistence type="predicted"/>
<protein>
    <submittedName>
        <fullName evidence="3">Ovule protein</fullName>
    </submittedName>
</protein>
<evidence type="ECO:0000313" key="2">
    <source>
        <dbReference type="Proteomes" id="UP000050794"/>
    </source>
</evidence>
<evidence type="ECO:0000313" key="3">
    <source>
        <dbReference type="WBParaSite" id="TCNE_0000594901-mRNA-1"/>
    </source>
</evidence>
<sequence length="67" mass="7775">MARKMLETRSSALKDSAVLYQTCMHNRIFNAQLPDAISHSFASWGLVYKMPYVFDLPCCMESWQLEI</sequence>
<dbReference type="Proteomes" id="UP000050794">
    <property type="component" value="Unassembled WGS sequence"/>
</dbReference>
<dbReference type="EMBL" id="UYWY01019414">
    <property type="protein sequence ID" value="VDM37210.1"/>
    <property type="molecule type" value="Genomic_DNA"/>
</dbReference>
<dbReference type="AlphaFoldDB" id="A0A183UBS9"/>
<organism evidence="2 3">
    <name type="scientific">Toxocara canis</name>
    <name type="common">Canine roundworm</name>
    <dbReference type="NCBI Taxonomy" id="6265"/>
    <lineage>
        <taxon>Eukaryota</taxon>
        <taxon>Metazoa</taxon>
        <taxon>Ecdysozoa</taxon>
        <taxon>Nematoda</taxon>
        <taxon>Chromadorea</taxon>
        <taxon>Rhabditida</taxon>
        <taxon>Spirurina</taxon>
        <taxon>Ascaridomorpha</taxon>
        <taxon>Ascaridoidea</taxon>
        <taxon>Toxocaridae</taxon>
        <taxon>Toxocara</taxon>
    </lineage>
</organism>
<keyword evidence="2" id="KW-1185">Reference proteome</keyword>